<accession>A0A0L0F773</accession>
<dbReference type="Proteomes" id="UP000054560">
    <property type="component" value="Unassembled WGS sequence"/>
</dbReference>
<dbReference type="AlphaFoldDB" id="A0A0L0F773"/>
<organism evidence="1 2">
    <name type="scientific">Sphaeroforma arctica JP610</name>
    <dbReference type="NCBI Taxonomy" id="667725"/>
    <lineage>
        <taxon>Eukaryota</taxon>
        <taxon>Ichthyosporea</taxon>
        <taxon>Ichthyophonida</taxon>
        <taxon>Sphaeroforma</taxon>
    </lineage>
</organism>
<evidence type="ECO:0000313" key="1">
    <source>
        <dbReference type="EMBL" id="KNC72436.1"/>
    </source>
</evidence>
<sequence length="69" mass="7578">VLCDQARLNITQSMDFATYTSEDSENLRIGLLTVLGVTNATESVYVYKFYPGSTIVDVSIQEDQVGIGQ</sequence>
<feature type="non-terminal residue" evidence="1">
    <location>
        <position position="69"/>
    </location>
</feature>
<protein>
    <submittedName>
        <fullName evidence="1">Uncharacterized protein</fullName>
    </submittedName>
</protein>
<name>A0A0L0F773_9EUKA</name>
<gene>
    <name evidence="1" type="ORF">SARC_15006</name>
</gene>
<proteinExistence type="predicted"/>
<evidence type="ECO:0000313" key="2">
    <source>
        <dbReference type="Proteomes" id="UP000054560"/>
    </source>
</evidence>
<dbReference type="EMBL" id="KQ247052">
    <property type="protein sequence ID" value="KNC72436.1"/>
    <property type="molecule type" value="Genomic_DNA"/>
</dbReference>
<keyword evidence="2" id="KW-1185">Reference proteome</keyword>
<feature type="non-terminal residue" evidence="1">
    <location>
        <position position="1"/>
    </location>
</feature>
<reference evidence="1 2" key="1">
    <citation type="submission" date="2011-02" db="EMBL/GenBank/DDBJ databases">
        <title>The Genome Sequence of Sphaeroforma arctica JP610.</title>
        <authorList>
            <consortium name="The Broad Institute Genome Sequencing Platform"/>
            <person name="Russ C."/>
            <person name="Cuomo C."/>
            <person name="Young S.K."/>
            <person name="Zeng Q."/>
            <person name="Gargeya S."/>
            <person name="Alvarado L."/>
            <person name="Berlin A."/>
            <person name="Chapman S.B."/>
            <person name="Chen Z."/>
            <person name="Freedman E."/>
            <person name="Gellesch M."/>
            <person name="Goldberg J."/>
            <person name="Griggs A."/>
            <person name="Gujja S."/>
            <person name="Heilman E."/>
            <person name="Heiman D."/>
            <person name="Howarth C."/>
            <person name="Mehta T."/>
            <person name="Neiman D."/>
            <person name="Pearson M."/>
            <person name="Roberts A."/>
            <person name="Saif S."/>
            <person name="Shea T."/>
            <person name="Shenoy N."/>
            <person name="Sisk P."/>
            <person name="Stolte C."/>
            <person name="Sykes S."/>
            <person name="White J."/>
            <person name="Yandava C."/>
            <person name="Burger G."/>
            <person name="Gray M.W."/>
            <person name="Holland P.W.H."/>
            <person name="King N."/>
            <person name="Lang F.B.F."/>
            <person name="Roger A.J."/>
            <person name="Ruiz-Trillo I."/>
            <person name="Haas B."/>
            <person name="Nusbaum C."/>
            <person name="Birren B."/>
        </authorList>
    </citation>
    <scope>NUCLEOTIDE SEQUENCE [LARGE SCALE GENOMIC DNA]</scope>
    <source>
        <strain evidence="1 2">JP610</strain>
    </source>
</reference>
<dbReference type="RefSeq" id="XP_014146338.1">
    <property type="nucleotide sequence ID" value="XM_014290863.1"/>
</dbReference>
<dbReference type="GeneID" id="25915510"/>